<evidence type="ECO:0000313" key="1">
    <source>
        <dbReference type="EMBL" id="QKV18256.1"/>
    </source>
</evidence>
<sequence length="58" mass="6971">MFQKIAVFQPYSVFDYVEDPAMCERGKAFIYDMLEQGRIRPQIDPSIRRRRMSRRGTI</sequence>
<protein>
    <submittedName>
        <fullName evidence="1">Uncharacterized protein</fullName>
    </submittedName>
</protein>
<dbReference type="KEGG" id="orm:HTY61_07195"/>
<proteinExistence type="predicted"/>
<dbReference type="Proteomes" id="UP000509367">
    <property type="component" value="Chromosome"/>
</dbReference>
<dbReference type="AlphaFoldDB" id="A0A6N1VBB0"/>
<accession>A0A6N1VBB0</accession>
<gene>
    <name evidence="1" type="ORF">HTY61_07195</name>
</gene>
<name>A0A6N1VBB0_9HYPH</name>
<keyword evidence="2" id="KW-1185">Reference proteome</keyword>
<dbReference type="EMBL" id="CP054836">
    <property type="protein sequence ID" value="QKV18256.1"/>
    <property type="molecule type" value="Genomic_DNA"/>
</dbReference>
<organism evidence="1 2">
    <name type="scientific">Oricola thermophila</name>
    <dbReference type="NCBI Taxonomy" id="2742145"/>
    <lineage>
        <taxon>Bacteria</taxon>
        <taxon>Pseudomonadati</taxon>
        <taxon>Pseudomonadota</taxon>
        <taxon>Alphaproteobacteria</taxon>
        <taxon>Hyphomicrobiales</taxon>
        <taxon>Ahrensiaceae</taxon>
        <taxon>Oricola</taxon>
    </lineage>
</organism>
<reference evidence="1 2" key="1">
    <citation type="submission" date="2020-06" db="EMBL/GenBank/DDBJ databases">
        <title>Oricola thermophila sp. nov. isolated from a tidal sediments.</title>
        <authorList>
            <person name="Kwon K.K."/>
            <person name="Yang S.-H."/>
            <person name="Park M.-J."/>
        </authorList>
    </citation>
    <scope>NUCLEOTIDE SEQUENCE [LARGE SCALE GENOMIC DNA]</scope>
    <source>
        <strain evidence="1 2">MEBiC13590</strain>
    </source>
</reference>
<dbReference type="RefSeq" id="WP_175276150.1">
    <property type="nucleotide sequence ID" value="NZ_CP054836.1"/>
</dbReference>
<evidence type="ECO:0000313" key="2">
    <source>
        <dbReference type="Proteomes" id="UP000509367"/>
    </source>
</evidence>